<name>A0A9Q1CBK9_HOLLE</name>
<dbReference type="AlphaFoldDB" id="A0A9Q1CBK9"/>
<dbReference type="InterPro" id="IPR008949">
    <property type="entry name" value="Isoprenoid_synthase_dom_sf"/>
</dbReference>
<dbReference type="Gene3D" id="1.10.600.10">
    <property type="entry name" value="Farnesyl Diphosphate Synthase"/>
    <property type="match status" value="1"/>
</dbReference>
<protein>
    <recommendedName>
        <fullName evidence="8">NADH dehydrogenase (ubiquinone) complex I, assembly factor 6</fullName>
    </recommendedName>
</protein>
<evidence type="ECO:0000256" key="3">
    <source>
        <dbReference type="ARBA" id="ARBA00022946"/>
    </source>
</evidence>
<dbReference type="Pfam" id="PF00494">
    <property type="entry name" value="SQS_PSY"/>
    <property type="match status" value="1"/>
</dbReference>
<proteinExistence type="inferred from homology"/>
<comment type="similarity">
    <text evidence="6">Belongs to the NDUFAF6 family.</text>
</comment>
<keyword evidence="2" id="KW-0999">Mitochondrion inner membrane</keyword>
<keyword evidence="5" id="KW-0472">Membrane</keyword>
<dbReference type="EMBL" id="JAIZAY010000005">
    <property type="protein sequence ID" value="KAJ8041694.1"/>
    <property type="molecule type" value="Genomic_DNA"/>
</dbReference>
<dbReference type="PANTHER" id="PTHR21181">
    <property type="match status" value="1"/>
</dbReference>
<comment type="subcellular location">
    <subcellularLocation>
        <location evidence="1">Mitochondrion inner membrane</location>
    </subcellularLocation>
</comment>
<evidence type="ECO:0000313" key="9">
    <source>
        <dbReference type="EMBL" id="KAJ8041694.1"/>
    </source>
</evidence>
<keyword evidence="4" id="KW-0496">Mitochondrion</keyword>
<evidence type="ECO:0000256" key="4">
    <source>
        <dbReference type="ARBA" id="ARBA00023128"/>
    </source>
</evidence>
<dbReference type="OrthoDB" id="270318at2759"/>
<evidence type="ECO:0000313" key="10">
    <source>
        <dbReference type="Proteomes" id="UP001152320"/>
    </source>
</evidence>
<evidence type="ECO:0000256" key="5">
    <source>
        <dbReference type="ARBA" id="ARBA00023136"/>
    </source>
</evidence>
<evidence type="ECO:0000256" key="8">
    <source>
        <dbReference type="ARBA" id="ARBA00069034"/>
    </source>
</evidence>
<sequence>MQVSRRIFIPATSFLPGWWTVARKNSYNPAKNVEYCLNYVQKHDYENYLWMLLLPDVSRSSVVALRAFNIELATIKDNVSRVEIGKMRIQFWKEAVEDIYKGIPPHHPVAEELFEAVQKYNLSKRWLQRVIEERDRTLEDRPFVSLEEVESYAENTASSLLYLTLEILGVKDVHADHAASHIGKSQGLTTIIRAVPYHAARRNVLLPQELLIKHNVTQESIIRQSSEQPVKDVIYEIASQAHSHILKAQSMKKSLPKEALPAFLALAPVESYLRRIQKVHFNVFDPVLLRRDSLLPWTLWWRKFRRTF</sequence>
<keyword evidence="10" id="KW-1185">Reference proteome</keyword>
<dbReference type="InterPro" id="IPR002060">
    <property type="entry name" value="Squ/phyt_synthse"/>
</dbReference>
<comment type="function">
    <text evidence="7">Involved in the assembly of mitochondrial NADH:ubiquinone oxidoreductase complex (complex I) at early stages. May play a role in the biogenesis of complex I subunit MT-ND1.</text>
</comment>
<dbReference type="PANTHER" id="PTHR21181:SF13">
    <property type="entry name" value="NADH DEHYDROGENASE (UBIQUINONE) COMPLEX I, ASSEMBLY FACTOR 6"/>
    <property type="match status" value="1"/>
</dbReference>
<evidence type="ECO:0000256" key="6">
    <source>
        <dbReference type="ARBA" id="ARBA00038273"/>
    </source>
</evidence>
<evidence type="ECO:0000256" key="2">
    <source>
        <dbReference type="ARBA" id="ARBA00022792"/>
    </source>
</evidence>
<reference evidence="9" key="1">
    <citation type="submission" date="2021-10" db="EMBL/GenBank/DDBJ databases">
        <title>Tropical sea cucumber genome reveals ecological adaptation and Cuvierian tubules defense mechanism.</title>
        <authorList>
            <person name="Chen T."/>
        </authorList>
    </citation>
    <scope>NUCLEOTIDE SEQUENCE</scope>
    <source>
        <strain evidence="9">Nanhai2018</strain>
        <tissue evidence="9">Muscle</tissue>
    </source>
</reference>
<keyword evidence="3" id="KW-0809">Transit peptide</keyword>
<gene>
    <name evidence="9" type="ORF">HOLleu_12584</name>
</gene>
<dbReference type="SUPFAM" id="SSF48576">
    <property type="entry name" value="Terpenoid synthases"/>
    <property type="match status" value="1"/>
</dbReference>
<accession>A0A9Q1CBK9</accession>
<evidence type="ECO:0000256" key="7">
    <source>
        <dbReference type="ARBA" id="ARBA00056665"/>
    </source>
</evidence>
<dbReference type="GO" id="GO:0032981">
    <property type="term" value="P:mitochondrial respiratory chain complex I assembly"/>
    <property type="evidence" value="ECO:0007669"/>
    <property type="project" value="TreeGrafter"/>
</dbReference>
<evidence type="ECO:0000256" key="1">
    <source>
        <dbReference type="ARBA" id="ARBA00004273"/>
    </source>
</evidence>
<dbReference type="FunFam" id="1.10.600.10:FF:000013">
    <property type="entry name" value="NADH dehydrogenase (ubiquinone) complex I, assembly factor 6"/>
    <property type="match status" value="1"/>
</dbReference>
<dbReference type="GO" id="GO:0005743">
    <property type="term" value="C:mitochondrial inner membrane"/>
    <property type="evidence" value="ECO:0007669"/>
    <property type="project" value="UniProtKB-SubCell"/>
</dbReference>
<organism evidence="9 10">
    <name type="scientific">Holothuria leucospilota</name>
    <name type="common">Black long sea cucumber</name>
    <name type="synonym">Mertensiothuria leucospilota</name>
    <dbReference type="NCBI Taxonomy" id="206669"/>
    <lineage>
        <taxon>Eukaryota</taxon>
        <taxon>Metazoa</taxon>
        <taxon>Echinodermata</taxon>
        <taxon>Eleutherozoa</taxon>
        <taxon>Echinozoa</taxon>
        <taxon>Holothuroidea</taxon>
        <taxon>Aspidochirotacea</taxon>
        <taxon>Aspidochirotida</taxon>
        <taxon>Holothuriidae</taxon>
        <taxon>Holothuria</taxon>
    </lineage>
</organism>
<dbReference type="Proteomes" id="UP001152320">
    <property type="component" value="Chromosome 5"/>
</dbReference>
<comment type="caution">
    <text evidence="9">The sequence shown here is derived from an EMBL/GenBank/DDBJ whole genome shotgun (WGS) entry which is preliminary data.</text>
</comment>